<dbReference type="Pfam" id="PF03466">
    <property type="entry name" value="LysR_substrate"/>
    <property type="match status" value="1"/>
</dbReference>
<proteinExistence type="inferred from homology"/>
<keyword evidence="2" id="KW-0805">Transcription regulation</keyword>
<evidence type="ECO:0000313" key="7">
    <source>
        <dbReference type="Proteomes" id="UP000032427"/>
    </source>
</evidence>
<dbReference type="Pfam" id="PF00126">
    <property type="entry name" value="HTH_1"/>
    <property type="match status" value="1"/>
</dbReference>
<dbReference type="InterPro" id="IPR036390">
    <property type="entry name" value="WH_DNA-bd_sf"/>
</dbReference>
<accession>A0A090IBE2</accession>
<dbReference type="SUPFAM" id="SSF53850">
    <property type="entry name" value="Periplasmic binding protein-like II"/>
    <property type="match status" value="1"/>
</dbReference>
<dbReference type="EMBL" id="LN554847">
    <property type="protein sequence ID" value="CED56739.1"/>
    <property type="molecule type" value="Genomic_DNA"/>
</dbReference>
<dbReference type="GO" id="GO:0006351">
    <property type="term" value="P:DNA-templated transcription"/>
    <property type="evidence" value="ECO:0007669"/>
    <property type="project" value="TreeGrafter"/>
</dbReference>
<dbReference type="STRING" id="80852.AWOD_II_0080"/>
<dbReference type="NCBIfam" id="TIGR02036">
    <property type="entry name" value="dsdC"/>
    <property type="match status" value="1"/>
</dbReference>
<dbReference type="FunFam" id="1.10.10.10:FF:000038">
    <property type="entry name" value="Glycine cleavage system transcriptional activator"/>
    <property type="match status" value="1"/>
</dbReference>
<evidence type="ECO:0000256" key="1">
    <source>
        <dbReference type="ARBA" id="ARBA00009437"/>
    </source>
</evidence>
<dbReference type="Gene3D" id="1.10.10.10">
    <property type="entry name" value="Winged helix-like DNA-binding domain superfamily/Winged helix DNA-binding domain"/>
    <property type="match status" value="1"/>
</dbReference>
<dbReference type="AlphaFoldDB" id="A0A090IBE2"/>
<evidence type="ECO:0000259" key="5">
    <source>
        <dbReference type="PROSITE" id="PS50931"/>
    </source>
</evidence>
<comment type="similarity">
    <text evidence="1">Belongs to the LysR transcriptional regulatory family.</text>
</comment>
<dbReference type="Proteomes" id="UP000032427">
    <property type="component" value="Chromosome 2"/>
</dbReference>
<feature type="domain" description="HTH lysR-type" evidence="5">
    <location>
        <begin position="17"/>
        <end position="74"/>
    </location>
</feature>
<dbReference type="HOGENOM" id="CLU_039613_37_0_6"/>
<gene>
    <name evidence="6" type="primary">dsdC</name>
    <name evidence="6" type="ORF">AWOD_II_0080</name>
</gene>
<sequence length="326" mass="37570">MYTKDNIFTRNKRINSFQLSKLHTFEVAARHSSFSLAADELSITPSAVSHRINKLELELGIELFHRTHRKITLTEEGERIFHSLTRSLNEINQEILDVKSGDISGSLTIYSRPSFAQCWLVPRLYEFNQRYPFIELKLLTGNENINFQGYGIDAAIYFDEGKPDNLWSQEIMAETNIPVCTKQYVKQHDLFNKPENLVNTTLLHDNQAWDYNSHHDEWEVWARANQLPSIDHISSIAFDRSDLAVIAAMNHAGIAMGRYNLIKKRLDSGELVAPFPNTEVTCQQKYYLVTPNKKHSRKLALFIDWLIEGISINTPKMNISTKNLTN</sequence>
<keyword evidence="3" id="KW-0238">DNA-binding</keyword>
<dbReference type="GO" id="GO:0003700">
    <property type="term" value="F:DNA-binding transcription factor activity"/>
    <property type="evidence" value="ECO:0007669"/>
    <property type="project" value="InterPro"/>
</dbReference>
<name>A0A090IBE2_9GAMM</name>
<dbReference type="InterPro" id="IPR011781">
    <property type="entry name" value="DsdC"/>
</dbReference>
<dbReference type="InterPro" id="IPR000847">
    <property type="entry name" value="LysR_HTH_N"/>
</dbReference>
<evidence type="ECO:0000256" key="4">
    <source>
        <dbReference type="ARBA" id="ARBA00023163"/>
    </source>
</evidence>
<dbReference type="PANTHER" id="PTHR30537">
    <property type="entry name" value="HTH-TYPE TRANSCRIPTIONAL REGULATOR"/>
    <property type="match status" value="1"/>
</dbReference>
<evidence type="ECO:0000256" key="3">
    <source>
        <dbReference type="ARBA" id="ARBA00023125"/>
    </source>
</evidence>
<dbReference type="SUPFAM" id="SSF46785">
    <property type="entry name" value="Winged helix' DNA-binding domain"/>
    <property type="match status" value="1"/>
</dbReference>
<dbReference type="GeneID" id="28542327"/>
<evidence type="ECO:0000256" key="2">
    <source>
        <dbReference type="ARBA" id="ARBA00023015"/>
    </source>
</evidence>
<dbReference type="GO" id="GO:0043565">
    <property type="term" value="F:sequence-specific DNA binding"/>
    <property type="evidence" value="ECO:0007669"/>
    <property type="project" value="TreeGrafter"/>
</dbReference>
<evidence type="ECO:0000313" key="6">
    <source>
        <dbReference type="EMBL" id="CED56739.1"/>
    </source>
</evidence>
<dbReference type="Gene3D" id="3.40.190.10">
    <property type="entry name" value="Periplasmic binding protein-like II"/>
    <property type="match status" value="2"/>
</dbReference>
<dbReference type="PATRIC" id="fig|80852.17.peg.2821"/>
<dbReference type="InterPro" id="IPR036388">
    <property type="entry name" value="WH-like_DNA-bd_sf"/>
</dbReference>
<dbReference type="InterPro" id="IPR058163">
    <property type="entry name" value="LysR-type_TF_proteobact-type"/>
</dbReference>
<dbReference type="InterPro" id="IPR005119">
    <property type="entry name" value="LysR_subst-bd"/>
</dbReference>
<dbReference type="CDD" id="cd08432">
    <property type="entry name" value="PBP2_GcdR_TrpI_HvrB_AmpR_like"/>
    <property type="match status" value="1"/>
</dbReference>
<keyword evidence="7" id="KW-1185">Reference proteome</keyword>
<organism evidence="6 7">
    <name type="scientific">Aliivibrio wodanis</name>
    <dbReference type="NCBI Taxonomy" id="80852"/>
    <lineage>
        <taxon>Bacteria</taxon>
        <taxon>Pseudomonadati</taxon>
        <taxon>Pseudomonadota</taxon>
        <taxon>Gammaproteobacteria</taxon>
        <taxon>Vibrionales</taxon>
        <taxon>Vibrionaceae</taxon>
        <taxon>Aliivibrio</taxon>
    </lineage>
</organism>
<dbReference type="OrthoDB" id="5526340at2"/>
<protein>
    <submittedName>
        <fullName evidence="6">HTH-type transcriptional regulator DsdC</fullName>
    </submittedName>
</protein>
<keyword evidence="4" id="KW-0804">Transcription</keyword>
<dbReference type="PROSITE" id="PS50931">
    <property type="entry name" value="HTH_LYSR"/>
    <property type="match status" value="1"/>
</dbReference>
<dbReference type="PRINTS" id="PR00039">
    <property type="entry name" value="HTHLYSR"/>
</dbReference>
<dbReference type="KEGG" id="awd:AWOD_II_0080"/>
<dbReference type="NCBIfam" id="NF007491">
    <property type="entry name" value="PRK10086.1"/>
    <property type="match status" value="1"/>
</dbReference>
<dbReference type="PANTHER" id="PTHR30537:SF32">
    <property type="entry name" value="HTH-TYPE TRANSCRIPTIONAL REGULATOR DSDC"/>
    <property type="match status" value="1"/>
</dbReference>
<reference evidence="7" key="1">
    <citation type="submission" date="2014-09" db="EMBL/GenBank/DDBJ databases">
        <authorList>
            <person name="Hjerde E."/>
        </authorList>
    </citation>
    <scope>NUCLEOTIDE SEQUENCE [LARGE SCALE GENOMIC DNA]</scope>
    <source>
        <strain evidence="7">06/09/139</strain>
    </source>
</reference>